<gene>
    <name evidence="2" type="ORF">B0H17DRAFT_1125302</name>
</gene>
<feature type="region of interest" description="Disordered" evidence="1">
    <location>
        <begin position="1"/>
        <end position="46"/>
    </location>
</feature>
<dbReference type="AlphaFoldDB" id="A0AAD7GXS2"/>
<reference evidence="2" key="1">
    <citation type="submission" date="2023-03" db="EMBL/GenBank/DDBJ databases">
        <title>Massive genome expansion in bonnet fungi (Mycena s.s.) driven by repeated elements and novel gene families across ecological guilds.</title>
        <authorList>
            <consortium name="Lawrence Berkeley National Laboratory"/>
            <person name="Harder C.B."/>
            <person name="Miyauchi S."/>
            <person name="Viragh M."/>
            <person name="Kuo A."/>
            <person name="Thoen E."/>
            <person name="Andreopoulos B."/>
            <person name="Lu D."/>
            <person name="Skrede I."/>
            <person name="Drula E."/>
            <person name="Henrissat B."/>
            <person name="Morin E."/>
            <person name="Kohler A."/>
            <person name="Barry K."/>
            <person name="LaButti K."/>
            <person name="Morin E."/>
            <person name="Salamov A."/>
            <person name="Lipzen A."/>
            <person name="Mereny Z."/>
            <person name="Hegedus B."/>
            <person name="Baldrian P."/>
            <person name="Stursova M."/>
            <person name="Weitz H."/>
            <person name="Taylor A."/>
            <person name="Grigoriev I.V."/>
            <person name="Nagy L.G."/>
            <person name="Martin F."/>
            <person name="Kauserud H."/>
        </authorList>
    </citation>
    <scope>NUCLEOTIDE SEQUENCE</scope>
    <source>
        <strain evidence="2">CBHHK067</strain>
    </source>
</reference>
<organism evidence="2 3">
    <name type="scientific">Mycena rosella</name>
    <name type="common">Pink bonnet</name>
    <name type="synonym">Agaricus rosellus</name>
    <dbReference type="NCBI Taxonomy" id="1033263"/>
    <lineage>
        <taxon>Eukaryota</taxon>
        <taxon>Fungi</taxon>
        <taxon>Dikarya</taxon>
        <taxon>Basidiomycota</taxon>
        <taxon>Agaricomycotina</taxon>
        <taxon>Agaricomycetes</taxon>
        <taxon>Agaricomycetidae</taxon>
        <taxon>Agaricales</taxon>
        <taxon>Marasmiineae</taxon>
        <taxon>Mycenaceae</taxon>
        <taxon>Mycena</taxon>
    </lineage>
</organism>
<protein>
    <submittedName>
        <fullName evidence="2">Uncharacterized protein</fullName>
    </submittedName>
</protein>
<evidence type="ECO:0000313" key="2">
    <source>
        <dbReference type="EMBL" id="KAJ7707518.1"/>
    </source>
</evidence>
<name>A0AAD7GXS2_MYCRO</name>
<accession>A0AAD7GXS2</accession>
<evidence type="ECO:0000256" key="1">
    <source>
        <dbReference type="SAM" id="MobiDB-lite"/>
    </source>
</evidence>
<keyword evidence="3" id="KW-1185">Reference proteome</keyword>
<comment type="caution">
    <text evidence="2">The sequence shown here is derived from an EMBL/GenBank/DDBJ whole genome shotgun (WGS) entry which is preliminary data.</text>
</comment>
<sequence>MNAPPPTPSLPPTASPSPPLSSPPPTPPLPPTPSSPPPPTSNSPPVCAFGFYLQPTGTNRVEDRIDISHDPSFSDVQKVIQTTLSHLTNTPALATMIMPILKTFAVDPRAEALFCAIHPAHTTPTPAMVYEYLAHNAPVVVIADIDDNDEGAIVWGEVFKGPSPRAAGVNEIVFARELSDAICRVGDPVQEQGTHPPETSALLREAHKLLCAVTYAHELQHSISKYFFSSQLITPRAATPTVGDGRGNGEAGFYFEENYFGFVLEAEFPTSESTVKGTRLWHIQRLLGRTTTATFTLHPETPRTFMAYLMKSRFPLDLLQGLEPATQHNNTVQWRAAAHELVMEEPQVFVPRPRNRLGKKNRHPRPFLVSRGQKLMLFPTYGFFDQRRRQNIAVLTRFGEIMGGVMALSFQLEAIERVLSSSLWRTARYGQLRRTGSGYYFSSRWGRKPCMVALLLPRHRPGATVTIAEMRGDGKLDPDAKVTVASR</sequence>
<feature type="compositionally biased region" description="Pro residues" evidence="1">
    <location>
        <begin position="1"/>
        <end position="42"/>
    </location>
</feature>
<proteinExistence type="predicted"/>
<evidence type="ECO:0000313" key="3">
    <source>
        <dbReference type="Proteomes" id="UP001221757"/>
    </source>
</evidence>
<dbReference type="Proteomes" id="UP001221757">
    <property type="component" value="Unassembled WGS sequence"/>
</dbReference>
<dbReference type="EMBL" id="JARKIE010000005">
    <property type="protein sequence ID" value="KAJ7707518.1"/>
    <property type="molecule type" value="Genomic_DNA"/>
</dbReference>